<gene>
    <name evidence="2" type="ORF">C12CBH8_05230</name>
</gene>
<protein>
    <recommendedName>
        <fullName evidence="1">Putative amidase domain-containing protein</fullName>
    </recommendedName>
</protein>
<dbReference type="InterPro" id="IPR024301">
    <property type="entry name" value="Amidase_6"/>
</dbReference>
<dbReference type="PANTHER" id="PTHR40032:SF1">
    <property type="entry name" value="EXPORTED PROTEIN"/>
    <property type="match status" value="1"/>
</dbReference>
<accession>A0A7I8D5F5</accession>
<keyword evidence="3" id="KW-1185">Reference proteome</keyword>
<name>A0A7I8D5F5_9FIRM</name>
<dbReference type="PANTHER" id="PTHR40032">
    <property type="entry name" value="EXPORTED PROTEIN-RELATED"/>
    <property type="match status" value="1"/>
</dbReference>
<dbReference type="AlphaFoldDB" id="A0A7I8D5F5"/>
<evidence type="ECO:0000313" key="2">
    <source>
        <dbReference type="EMBL" id="BCI59884.1"/>
    </source>
</evidence>
<organism evidence="2 3">
    <name type="scientific">Solibaculum mannosilyticum</name>
    <dbReference type="NCBI Taxonomy" id="2780922"/>
    <lineage>
        <taxon>Bacteria</taxon>
        <taxon>Bacillati</taxon>
        <taxon>Bacillota</taxon>
        <taxon>Clostridia</taxon>
        <taxon>Eubacteriales</taxon>
        <taxon>Oscillospiraceae</taxon>
        <taxon>Solibaculum</taxon>
    </lineage>
</organism>
<evidence type="ECO:0000259" key="1">
    <source>
        <dbReference type="Pfam" id="PF12671"/>
    </source>
</evidence>
<evidence type="ECO:0000313" key="3">
    <source>
        <dbReference type="Proteomes" id="UP000593890"/>
    </source>
</evidence>
<dbReference type="Proteomes" id="UP000593890">
    <property type="component" value="Chromosome"/>
</dbReference>
<reference evidence="3" key="1">
    <citation type="submission" date="2020-07" db="EMBL/GenBank/DDBJ databases">
        <title>Complete genome sequencing of Clostridia bacterium strain 12CBH8.</title>
        <authorList>
            <person name="Sakamoto M."/>
            <person name="Murakami T."/>
            <person name="Mori H."/>
        </authorList>
    </citation>
    <scope>NUCLEOTIDE SEQUENCE [LARGE SCALE GENOMIC DNA]</scope>
    <source>
        <strain evidence="3">12CBH8</strain>
    </source>
</reference>
<dbReference type="KEGG" id="sman:C12CBH8_05230"/>
<proteinExistence type="predicted"/>
<dbReference type="Pfam" id="PF12671">
    <property type="entry name" value="Amidase_6"/>
    <property type="match status" value="1"/>
</dbReference>
<sequence length="165" mass="18528">MKVIPYDREKAVDYAHKWAFGRNPAYYNYDDIGGDCTNFASQTLRAGGGVMNTTPTFGWYYHSANNKSPSWTGVQYLYNFLTTNKGVGPFGHDAPISLAQPGDIIQLSFRSGQFQHSPVIVSVGEVPSFGNILIAAHTFDADNRPLFTYNWEDIRLIHIDGIRTW</sequence>
<feature type="domain" description="Putative amidase" evidence="1">
    <location>
        <begin position="6"/>
        <end position="153"/>
    </location>
</feature>
<dbReference type="EMBL" id="AP023321">
    <property type="protein sequence ID" value="BCI59884.1"/>
    <property type="molecule type" value="Genomic_DNA"/>
</dbReference>
<dbReference type="RefSeq" id="WP_090265961.1">
    <property type="nucleotide sequence ID" value="NZ_AP023321.1"/>
</dbReference>